<protein>
    <submittedName>
        <fullName evidence="1">Uncharacterized protein</fullName>
    </submittedName>
</protein>
<accession>A0A1R3HPJ5</accession>
<dbReference type="Proteomes" id="UP000187203">
    <property type="component" value="Unassembled WGS sequence"/>
</dbReference>
<name>A0A1R3HPJ5_9ROSI</name>
<sequence length="31" mass="3443">MANTSQTHHYSYGTTLALEHIQNLSAKPSKL</sequence>
<evidence type="ECO:0000313" key="1">
    <source>
        <dbReference type="EMBL" id="OMO72347.1"/>
    </source>
</evidence>
<evidence type="ECO:0000313" key="2">
    <source>
        <dbReference type="Proteomes" id="UP000187203"/>
    </source>
</evidence>
<dbReference type="EMBL" id="AWUE01019662">
    <property type="protein sequence ID" value="OMO72347.1"/>
    <property type="molecule type" value="Genomic_DNA"/>
</dbReference>
<dbReference type="AlphaFoldDB" id="A0A1R3HPJ5"/>
<reference evidence="2" key="1">
    <citation type="submission" date="2013-09" db="EMBL/GenBank/DDBJ databases">
        <title>Corchorus olitorius genome sequencing.</title>
        <authorList>
            <person name="Alam M."/>
            <person name="Haque M.S."/>
            <person name="Islam M.S."/>
            <person name="Emdad E.M."/>
            <person name="Islam M.M."/>
            <person name="Ahmed B."/>
            <person name="Halim A."/>
            <person name="Hossen Q.M.M."/>
            <person name="Hossain M.Z."/>
            <person name="Ahmed R."/>
            <person name="Khan M.M."/>
            <person name="Islam R."/>
            <person name="Rashid M.M."/>
            <person name="Khan S.A."/>
            <person name="Rahman M.S."/>
            <person name="Alam M."/>
            <person name="Yahiya A.S."/>
            <person name="Khan M.S."/>
            <person name="Azam M.S."/>
            <person name="Haque T."/>
            <person name="Lashkar M.Z.H."/>
            <person name="Akhand A.I."/>
            <person name="Morshed G."/>
            <person name="Roy S."/>
            <person name="Uddin K.S."/>
            <person name="Rabeya T."/>
            <person name="Hossain A.S."/>
            <person name="Chowdhury A."/>
            <person name="Snigdha A.R."/>
            <person name="Mortoza M.S."/>
            <person name="Matin S.A."/>
            <person name="Hoque S.M.E."/>
            <person name="Islam M.K."/>
            <person name="Roy D.K."/>
            <person name="Haider R."/>
            <person name="Moosa M.M."/>
            <person name="Elias S.M."/>
            <person name="Hasan A.M."/>
            <person name="Jahan S."/>
            <person name="Shafiuddin M."/>
            <person name="Mahmood N."/>
            <person name="Shommy N.S."/>
        </authorList>
    </citation>
    <scope>NUCLEOTIDE SEQUENCE [LARGE SCALE GENOMIC DNA]</scope>
    <source>
        <strain evidence="2">cv. O-4</strain>
    </source>
</reference>
<proteinExistence type="predicted"/>
<gene>
    <name evidence="1" type="ORF">COLO4_27663</name>
</gene>
<organism evidence="1 2">
    <name type="scientific">Corchorus olitorius</name>
    <dbReference type="NCBI Taxonomy" id="93759"/>
    <lineage>
        <taxon>Eukaryota</taxon>
        <taxon>Viridiplantae</taxon>
        <taxon>Streptophyta</taxon>
        <taxon>Embryophyta</taxon>
        <taxon>Tracheophyta</taxon>
        <taxon>Spermatophyta</taxon>
        <taxon>Magnoliopsida</taxon>
        <taxon>eudicotyledons</taxon>
        <taxon>Gunneridae</taxon>
        <taxon>Pentapetalae</taxon>
        <taxon>rosids</taxon>
        <taxon>malvids</taxon>
        <taxon>Malvales</taxon>
        <taxon>Malvaceae</taxon>
        <taxon>Grewioideae</taxon>
        <taxon>Apeibeae</taxon>
        <taxon>Corchorus</taxon>
    </lineage>
</organism>
<comment type="caution">
    <text evidence="1">The sequence shown here is derived from an EMBL/GenBank/DDBJ whole genome shotgun (WGS) entry which is preliminary data.</text>
</comment>
<keyword evidence="2" id="KW-1185">Reference proteome</keyword>